<evidence type="ECO:0000256" key="2">
    <source>
        <dbReference type="RuleBase" id="RU366045"/>
    </source>
</evidence>
<comment type="caution">
    <text evidence="3">The sequence shown here is derived from an EMBL/GenBank/DDBJ whole genome shotgun (WGS) entry which is preliminary data.</text>
</comment>
<evidence type="ECO:0000313" key="4">
    <source>
        <dbReference type="Proteomes" id="UP001244011"/>
    </source>
</evidence>
<dbReference type="InterPro" id="IPR032465">
    <property type="entry name" value="ACMSD"/>
</dbReference>
<proteinExistence type="inferred from homology"/>
<reference evidence="3" key="1">
    <citation type="submission" date="2023-06" db="EMBL/GenBank/DDBJ databases">
        <title>Genome-scale phylogeny and comparative genomics of the fungal order Sordariales.</title>
        <authorList>
            <consortium name="Lawrence Berkeley National Laboratory"/>
            <person name="Hensen N."/>
            <person name="Bonometti L."/>
            <person name="Westerberg I."/>
            <person name="Brannstrom I.O."/>
            <person name="Guillou S."/>
            <person name="Cros-Aarteil S."/>
            <person name="Calhoun S."/>
            <person name="Haridas S."/>
            <person name="Kuo A."/>
            <person name="Mondo S."/>
            <person name="Pangilinan J."/>
            <person name="Riley R."/>
            <person name="Labutti K."/>
            <person name="Andreopoulos B."/>
            <person name="Lipzen A."/>
            <person name="Chen C."/>
            <person name="Yanf M."/>
            <person name="Daum C."/>
            <person name="Ng V."/>
            <person name="Clum A."/>
            <person name="Steindorff A."/>
            <person name="Ohm R."/>
            <person name="Martin F."/>
            <person name="Silar P."/>
            <person name="Natvig D."/>
            <person name="Lalanne C."/>
            <person name="Gautier V."/>
            <person name="Ament-Velasquez S.L."/>
            <person name="Kruys A."/>
            <person name="Hutchinson M.I."/>
            <person name="Powell A.J."/>
            <person name="Barry K."/>
            <person name="Miller A.N."/>
            <person name="Grigoriev I.V."/>
            <person name="Debuchy R."/>
            <person name="Gladieux P."/>
            <person name="Thoren M.H."/>
            <person name="Johannesson H."/>
        </authorList>
    </citation>
    <scope>NUCLEOTIDE SEQUENCE</scope>
    <source>
        <strain evidence="3">8032-3</strain>
    </source>
</reference>
<evidence type="ECO:0000256" key="1">
    <source>
        <dbReference type="ARBA" id="ARBA00023239"/>
    </source>
</evidence>
<comment type="similarity">
    <text evidence="2">Belongs to the metallo-dependent hydrolases superfamily.</text>
</comment>
<dbReference type="EMBL" id="MU839013">
    <property type="protein sequence ID" value="KAK1765916.1"/>
    <property type="molecule type" value="Genomic_DNA"/>
</dbReference>
<dbReference type="GO" id="GO:0016831">
    <property type="term" value="F:carboxy-lyase activity"/>
    <property type="evidence" value="ECO:0007669"/>
    <property type="project" value="UniProtKB-KW"/>
</dbReference>
<dbReference type="AlphaFoldDB" id="A0AAJ0BX57"/>
<dbReference type="Proteomes" id="UP001244011">
    <property type="component" value="Unassembled WGS sequence"/>
</dbReference>
<dbReference type="InterPro" id="IPR032466">
    <property type="entry name" value="Metal_Hydrolase"/>
</dbReference>
<keyword evidence="2" id="KW-0210">Decarboxylase</keyword>
<dbReference type="SUPFAM" id="SSF51556">
    <property type="entry name" value="Metallo-dependent hydrolases"/>
    <property type="match status" value="1"/>
</dbReference>
<dbReference type="PANTHER" id="PTHR21240:SF31">
    <property type="entry name" value="AMIDOHYDROLASE FAMILY PROTEIN (AFU_ORTHOLOGUE AFUA_7G05840)"/>
    <property type="match status" value="1"/>
</dbReference>
<name>A0AAJ0BX57_9PEZI</name>
<dbReference type="GO" id="GO:0019748">
    <property type="term" value="P:secondary metabolic process"/>
    <property type="evidence" value="ECO:0007669"/>
    <property type="project" value="TreeGrafter"/>
</dbReference>
<dbReference type="RefSeq" id="XP_060282129.1">
    <property type="nucleotide sequence ID" value="XM_060432775.1"/>
</dbReference>
<dbReference type="GO" id="GO:0005829">
    <property type="term" value="C:cytosol"/>
    <property type="evidence" value="ECO:0007669"/>
    <property type="project" value="TreeGrafter"/>
</dbReference>
<evidence type="ECO:0008006" key="5">
    <source>
        <dbReference type="Google" id="ProtNLM"/>
    </source>
</evidence>
<organism evidence="3 4">
    <name type="scientific">Phialemonium atrogriseum</name>
    <dbReference type="NCBI Taxonomy" id="1093897"/>
    <lineage>
        <taxon>Eukaryota</taxon>
        <taxon>Fungi</taxon>
        <taxon>Dikarya</taxon>
        <taxon>Ascomycota</taxon>
        <taxon>Pezizomycotina</taxon>
        <taxon>Sordariomycetes</taxon>
        <taxon>Sordariomycetidae</taxon>
        <taxon>Cephalothecales</taxon>
        <taxon>Cephalothecaceae</taxon>
        <taxon>Phialemonium</taxon>
    </lineage>
</organism>
<sequence>MPGTQDSKESNQLYSLEMREVFFETAGMEAKSKPEADRYIPQIADITGERIKLSDAHGIGYTIVSLTVPGIQGPGRPRRRREAGHRDRLGAFASLLHLLGLVSNGVFDRFPTLKVIVGHLVEHVPFDFWRINCWFEDIEKPLTTEQGGVMCEKTIDDSFKRNIGYVMDAISADGVLFSVDYLYETIDRCSAWWDGEAEQIQKVVGWKYVHRAIGRDNAKALFKLKDYHNADAPV</sequence>
<dbReference type="Gene3D" id="3.20.20.140">
    <property type="entry name" value="Metal-dependent hydrolases"/>
    <property type="match status" value="2"/>
</dbReference>
<keyword evidence="1 2" id="KW-0456">Lyase</keyword>
<keyword evidence="4" id="KW-1185">Reference proteome</keyword>
<accession>A0AAJ0BX57</accession>
<protein>
    <recommendedName>
        <fullName evidence="5">Amidohydrolase-related domain-containing protein</fullName>
    </recommendedName>
</protein>
<dbReference type="PANTHER" id="PTHR21240">
    <property type="entry name" value="2-AMINO-3-CARBOXYLMUCONATE-6-SEMIALDEHYDE DECARBOXYLASE"/>
    <property type="match status" value="1"/>
</dbReference>
<dbReference type="GeneID" id="85315962"/>
<evidence type="ECO:0000313" key="3">
    <source>
        <dbReference type="EMBL" id="KAK1765916.1"/>
    </source>
</evidence>
<gene>
    <name evidence="3" type="ORF">QBC33DRAFT_620831</name>
</gene>